<feature type="binding site" evidence="3">
    <location>
        <position position="124"/>
    </location>
    <ligand>
        <name>substrate</name>
    </ligand>
</feature>
<feature type="binding site" evidence="3">
    <location>
        <begin position="84"/>
        <end position="87"/>
    </location>
    <ligand>
        <name>substrate</name>
    </ligand>
</feature>
<dbReference type="UniPathway" id="UPA00115">
    <property type="reaction ID" value="UER00412"/>
</dbReference>
<dbReference type="GO" id="GO:0006014">
    <property type="term" value="P:D-ribose metabolic process"/>
    <property type="evidence" value="ECO:0007669"/>
    <property type="project" value="TreeGrafter"/>
</dbReference>
<comment type="subunit">
    <text evidence="3">Homodimer.</text>
</comment>
<dbReference type="GO" id="GO:0009052">
    <property type="term" value="P:pentose-phosphate shunt, non-oxidative branch"/>
    <property type="evidence" value="ECO:0007669"/>
    <property type="project" value="UniProtKB-UniRule"/>
</dbReference>
<comment type="catalytic activity">
    <reaction evidence="1 3">
        <text>aldehydo-D-ribose 5-phosphate = D-ribulose 5-phosphate</text>
        <dbReference type="Rhea" id="RHEA:14657"/>
        <dbReference type="ChEBI" id="CHEBI:58121"/>
        <dbReference type="ChEBI" id="CHEBI:58273"/>
        <dbReference type="EC" id="5.3.1.6"/>
    </reaction>
</comment>
<dbReference type="InterPro" id="IPR037171">
    <property type="entry name" value="NagB/RpiA_transferase-like"/>
</dbReference>
<dbReference type="KEGG" id="talb:FTW19_24330"/>
<dbReference type="EMBL" id="CP042806">
    <property type="protein sequence ID" value="QEE30850.1"/>
    <property type="molecule type" value="Genomic_DNA"/>
</dbReference>
<comment type="similarity">
    <text evidence="3">Belongs to the ribose 5-phosphate isomerase family.</text>
</comment>
<gene>
    <name evidence="3 4" type="primary">rpiA</name>
    <name evidence="4" type="ORF">FTW19_24330</name>
</gene>
<protein>
    <recommendedName>
        <fullName evidence="3">Ribose-5-phosphate isomerase A</fullName>
        <ecNumber evidence="3">5.3.1.6</ecNumber>
    </recommendedName>
    <alternativeName>
        <fullName evidence="3">Phosphoriboisomerase A</fullName>
        <shortName evidence="3">PRI</shortName>
    </alternativeName>
</protein>
<dbReference type="InterPro" id="IPR020672">
    <property type="entry name" value="Ribose5P_isomerase_typA_subgr"/>
</dbReference>
<dbReference type="Gene3D" id="3.40.50.1360">
    <property type="match status" value="1"/>
</dbReference>
<dbReference type="NCBIfam" id="NF001924">
    <property type="entry name" value="PRK00702.1"/>
    <property type="match status" value="1"/>
</dbReference>
<dbReference type="GO" id="GO:0005829">
    <property type="term" value="C:cytosol"/>
    <property type="evidence" value="ECO:0007669"/>
    <property type="project" value="TreeGrafter"/>
</dbReference>
<dbReference type="Gene3D" id="3.30.70.260">
    <property type="match status" value="1"/>
</dbReference>
<dbReference type="HAMAP" id="MF_00170">
    <property type="entry name" value="Rib_5P_isom_A"/>
    <property type="match status" value="1"/>
</dbReference>
<dbReference type="Pfam" id="PF06026">
    <property type="entry name" value="Rib_5-P_isom_A"/>
    <property type="match status" value="1"/>
</dbReference>
<feature type="binding site" evidence="3">
    <location>
        <begin position="29"/>
        <end position="32"/>
    </location>
    <ligand>
        <name>substrate</name>
    </ligand>
</feature>
<dbReference type="EC" id="5.3.1.6" evidence="3"/>
<dbReference type="GO" id="GO:0004751">
    <property type="term" value="F:ribose-5-phosphate isomerase activity"/>
    <property type="evidence" value="ECO:0007669"/>
    <property type="project" value="UniProtKB-UniRule"/>
</dbReference>
<comment type="pathway">
    <text evidence="3">Carbohydrate degradation; pentose phosphate pathway; D-ribose 5-phosphate from D-ribulose 5-phosphate (non-oxidative stage): step 1/1.</text>
</comment>
<dbReference type="Proteomes" id="UP000321820">
    <property type="component" value="Chromosome"/>
</dbReference>
<dbReference type="CDD" id="cd01398">
    <property type="entry name" value="RPI_A"/>
    <property type="match status" value="1"/>
</dbReference>
<proteinExistence type="inferred from homology"/>
<dbReference type="RefSeq" id="WP_147650146.1">
    <property type="nucleotide sequence ID" value="NZ_CP042806.1"/>
</dbReference>
<organism evidence="4 5">
    <name type="scientific">Terriglobus albidus</name>
    <dbReference type="NCBI Taxonomy" id="1592106"/>
    <lineage>
        <taxon>Bacteria</taxon>
        <taxon>Pseudomonadati</taxon>
        <taxon>Acidobacteriota</taxon>
        <taxon>Terriglobia</taxon>
        <taxon>Terriglobales</taxon>
        <taxon>Acidobacteriaceae</taxon>
        <taxon>Terriglobus</taxon>
    </lineage>
</organism>
<sequence>MPTQDELKLLAAKRALDFIQPGMVVGLGSGSTATLFIKLLGEKVQQGLKIRGIASSEDSAKLGASLGIPVVGFTEATETDVTVDGADEVAPGLALIKGGGGKLLREKIVASASKKFIIVADSSKVVKKLGKFKLPIEVIPMAEPLVSERLRALGYPSSIRQAKDGSGNYITDEGNLILDCDPTQIDDPTALAAQLDTMVGVVEHGLFLGMADLVLVAGEDAITEYTPETKF</sequence>
<dbReference type="NCBIfam" id="TIGR00021">
    <property type="entry name" value="rpiA"/>
    <property type="match status" value="1"/>
</dbReference>
<name>A0A5B9EJ05_9BACT</name>
<dbReference type="InterPro" id="IPR004788">
    <property type="entry name" value="Ribose5P_isomerase_type_A"/>
</dbReference>
<dbReference type="OrthoDB" id="5870696at2"/>
<evidence type="ECO:0000256" key="3">
    <source>
        <dbReference type="HAMAP-Rule" id="MF_00170"/>
    </source>
</evidence>
<dbReference type="PANTHER" id="PTHR11934:SF0">
    <property type="entry name" value="RIBOSE-5-PHOSPHATE ISOMERASE"/>
    <property type="match status" value="1"/>
</dbReference>
<keyword evidence="5" id="KW-1185">Reference proteome</keyword>
<evidence type="ECO:0000256" key="1">
    <source>
        <dbReference type="ARBA" id="ARBA00001713"/>
    </source>
</evidence>
<reference evidence="4 5" key="1">
    <citation type="submission" date="2019-08" db="EMBL/GenBank/DDBJ databases">
        <title>Complete genome sequence of Terriglobus albidus strain ORNL.</title>
        <authorList>
            <person name="Podar M."/>
        </authorList>
    </citation>
    <scope>NUCLEOTIDE SEQUENCE [LARGE SCALE GENOMIC DNA]</scope>
    <source>
        <strain evidence="4 5">ORNL</strain>
    </source>
</reference>
<comment type="function">
    <text evidence="3">Catalyzes the reversible conversion of ribose-5-phosphate to ribulose 5-phosphate.</text>
</comment>
<accession>A0A5B9EJ05</accession>
<evidence type="ECO:0000313" key="4">
    <source>
        <dbReference type="EMBL" id="QEE30850.1"/>
    </source>
</evidence>
<keyword evidence="2 3" id="KW-0413">Isomerase</keyword>
<dbReference type="FunFam" id="3.40.50.1360:FF:000001">
    <property type="entry name" value="Ribose-5-phosphate isomerase A"/>
    <property type="match status" value="1"/>
</dbReference>
<dbReference type="AlphaFoldDB" id="A0A5B9EJ05"/>
<dbReference type="SUPFAM" id="SSF75445">
    <property type="entry name" value="D-ribose-5-phosphate isomerase (RpiA), lid domain"/>
    <property type="match status" value="1"/>
</dbReference>
<feature type="binding site" evidence="3">
    <location>
        <begin position="97"/>
        <end position="100"/>
    </location>
    <ligand>
        <name>substrate</name>
    </ligand>
</feature>
<dbReference type="SUPFAM" id="SSF100950">
    <property type="entry name" value="NagB/RpiA/CoA transferase-like"/>
    <property type="match status" value="1"/>
</dbReference>
<evidence type="ECO:0000256" key="2">
    <source>
        <dbReference type="ARBA" id="ARBA00023235"/>
    </source>
</evidence>
<feature type="active site" description="Proton acceptor" evidence="3">
    <location>
        <position position="106"/>
    </location>
</feature>
<evidence type="ECO:0000313" key="5">
    <source>
        <dbReference type="Proteomes" id="UP000321820"/>
    </source>
</evidence>
<dbReference type="PANTHER" id="PTHR11934">
    <property type="entry name" value="RIBOSE-5-PHOSPHATE ISOMERASE"/>
    <property type="match status" value="1"/>
</dbReference>